<feature type="compositionally biased region" description="Basic and acidic residues" evidence="11">
    <location>
        <begin position="927"/>
        <end position="943"/>
    </location>
</feature>
<feature type="transmembrane region" description="Helical" evidence="12">
    <location>
        <begin position="96"/>
        <end position="118"/>
    </location>
</feature>
<dbReference type="GO" id="GO:0008658">
    <property type="term" value="F:penicillin binding"/>
    <property type="evidence" value="ECO:0007669"/>
    <property type="project" value="InterPro"/>
</dbReference>
<dbReference type="InterPro" id="IPR050515">
    <property type="entry name" value="Beta-lactam/transpept"/>
</dbReference>
<keyword evidence="16" id="KW-1185">Reference proteome</keyword>
<dbReference type="GO" id="GO:0071555">
    <property type="term" value="P:cell wall organization"/>
    <property type="evidence" value="ECO:0007669"/>
    <property type="project" value="TreeGrafter"/>
</dbReference>
<dbReference type="InterPro" id="IPR036138">
    <property type="entry name" value="PBP_dimer_sf"/>
</dbReference>
<evidence type="ECO:0000256" key="5">
    <source>
        <dbReference type="ARBA" id="ARBA00012865"/>
    </source>
</evidence>
<sequence>MQFNFGRKKNADEAENSATFVAAHENDRLQWQIPKTAQQRLNTNEARTAASKIKSSRRSLFNWQNRLKNLAKQGEVRRTQDNAYARYRRSTDKCKIQSITSVVVVFVLIMVLSLASVLKMFDLTVIRHKEFVTKAANQRLQREVSYPERGNIYDKNGTLLALTTYVYNVGISPSALRSYLITNAPKRTEIADKVAELIKMDKQEMRAIIEKVDEPYIQLRRNVSADEKNALQAYLTEKSIYGIVVDPVMTRYYPQNDYLSNVIGFTSKQDELIEGVTGIERYYNAELSGQKGVSYKEVDNFNRQPLNNAVNLDINAKKSDDVHLTINKTIQEEAQRQVDALTNVTEPRMGAFAIVAKADTGEVMAMAQSNTFNLNKPYEKPKWNNLRIKYLIKDIEDRKKREEKERKKREYEETWAKIRGETVPTETPTTIDPTEIKKRADIEKSITGNFDPFKNQQDMAYLTGDVWSNFIVQKSYEPGSIFKPFTLAIALQRNAVNIDKDYFSDSPLWVEGWTAYPIKCWSENMFGINHGTERIDQALWYSCNPPFSRLAERIGIDPFFEYIVKLGFYDKTGIDLPSEGIGVQHALDSLDMADLATLAFGEQATATPMQIMSAYMALANGGNLLEPHIVSKITDTNGNIKQEIKPKVVRQVFSREVSRKVVEIMRGTTYDGFPGQYIYSTGLDLAGKTGTSTVDTDGDGQDDASCFSTVVIGSAADPEYVVLVATLQPLDPNTIGTWVVQVAARRLAMLTHNELHKKANFTDYDFNNAWRKHIVLDYRGMSLKRAYIDVTEMRGLELVWPVGVDPENEPITEQWPQPDSRMIDDGKVFVGTASHPLSSLNIRGNVDVPDFTGLDIVEAKALARNSQVNICIDGVDPRGVVISQDTPRFNEAGIVNQIKKWTSIRLRFTNKPYDPNIDDVDSTFKNAEGEVLPKPESTEKDGN</sequence>
<dbReference type="PANTHER" id="PTHR30627">
    <property type="entry name" value="PEPTIDOGLYCAN D,D-TRANSPEPTIDASE"/>
    <property type="match status" value="1"/>
</dbReference>
<evidence type="ECO:0000256" key="8">
    <source>
        <dbReference type="ARBA" id="ARBA00023136"/>
    </source>
</evidence>
<dbReference type="EMBL" id="LSCV01000042">
    <property type="protein sequence ID" value="KXB39272.1"/>
    <property type="molecule type" value="Genomic_DNA"/>
</dbReference>
<evidence type="ECO:0000256" key="4">
    <source>
        <dbReference type="ARBA" id="ARBA00007898"/>
    </source>
</evidence>
<comment type="subcellular location">
    <subcellularLocation>
        <location evidence="2">Membrane</location>
    </subcellularLocation>
</comment>
<dbReference type="CDD" id="cd06577">
    <property type="entry name" value="PASTA_pknB"/>
    <property type="match status" value="1"/>
</dbReference>
<dbReference type="GO" id="GO:0008800">
    <property type="term" value="F:beta-lactamase activity"/>
    <property type="evidence" value="ECO:0007669"/>
    <property type="project" value="UniProtKB-EC"/>
</dbReference>
<name>A0A133Y7S3_9FIRM</name>
<reference evidence="16" key="1">
    <citation type="submission" date="2016-01" db="EMBL/GenBank/DDBJ databases">
        <authorList>
            <person name="Mitreva M."/>
            <person name="Pepin K.H."/>
            <person name="Mihindukulasuriya K.A."/>
            <person name="Fulton R."/>
            <person name="Fronick C."/>
            <person name="O'Laughlin M."/>
            <person name="Miner T."/>
            <person name="Herter B."/>
            <person name="Rosa B.A."/>
            <person name="Cordes M."/>
            <person name="Tomlinson C."/>
            <person name="Wollam A."/>
            <person name="Palsikar V.B."/>
            <person name="Mardis E.R."/>
            <person name="Wilson R.K."/>
        </authorList>
    </citation>
    <scope>NUCLEOTIDE SEQUENCE [LARGE SCALE GENOMIC DNA]</scope>
    <source>
        <strain evidence="16">KA00274</strain>
    </source>
</reference>
<dbReference type="OrthoDB" id="9804124at2"/>
<dbReference type="EC" id="3.5.2.6" evidence="5"/>
<dbReference type="RefSeq" id="WP_066714891.1">
    <property type="nucleotide sequence ID" value="NZ_JARFNM010000001.1"/>
</dbReference>
<evidence type="ECO:0000256" key="3">
    <source>
        <dbReference type="ARBA" id="ARBA00007171"/>
    </source>
</evidence>
<feature type="domain" description="Penicillin-binding protein dimerisation" evidence="14">
    <location>
        <begin position="146"/>
        <end position="304"/>
    </location>
</feature>
<dbReference type="InterPro" id="IPR005543">
    <property type="entry name" value="PASTA_dom"/>
</dbReference>
<evidence type="ECO:0000313" key="15">
    <source>
        <dbReference type="EMBL" id="KXB39272.1"/>
    </source>
</evidence>
<dbReference type="Pfam" id="PF03717">
    <property type="entry name" value="PBP_dimer"/>
    <property type="match status" value="1"/>
</dbReference>
<comment type="catalytic activity">
    <reaction evidence="1">
        <text>a beta-lactam + H2O = a substituted beta-amino acid</text>
        <dbReference type="Rhea" id="RHEA:20401"/>
        <dbReference type="ChEBI" id="CHEBI:15377"/>
        <dbReference type="ChEBI" id="CHEBI:35627"/>
        <dbReference type="ChEBI" id="CHEBI:140347"/>
        <dbReference type="EC" id="3.5.2.6"/>
    </reaction>
</comment>
<protein>
    <recommendedName>
        <fullName evidence="5">beta-lactamase</fullName>
        <ecNumber evidence="5">3.5.2.6</ecNumber>
    </recommendedName>
</protein>
<keyword evidence="8 12" id="KW-0472">Membrane</keyword>
<dbReference type="AlphaFoldDB" id="A0A133Y7S3"/>
<keyword evidence="9" id="KW-0046">Antibiotic resistance</keyword>
<evidence type="ECO:0000259" key="13">
    <source>
        <dbReference type="Pfam" id="PF00905"/>
    </source>
</evidence>
<dbReference type="GO" id="GO:0046677">
    <property type="term" value="P:response to antibiotic"/>
    <property type="evidence" value="ECO:0007669"/>
    <property type="project" value="UniProtKB-KW"/>
</dbReference>
<comment type="caution">
    <text evidence="15">The sequence shown here is derived from an EMBL/GenBank/DDBJ whole genome shotgun (WGS) entry which is preliminary data.</text>
</comment>
<dbReference type="Gene3D" id="3.90.1310.10">
    <property type="entry name" value="Penicillin-binding protein 2a (Domain 2)"/>
    <property type="match status" value="1"/>
</dbReference>
<feature type="region of interest" description="Disordered" evidence="11">
    <location>
        <begin position="917"/>
        <end position="943"/>
    </location>
</feature>
<evidence type="ECO:0000256" key="12">
    <source>
        <dbReference type="SAM" id="Phobius"/>
    </source>
</evidence>
<keyword evidence="12" id="KW-1133">Transmembrane helix</keyword>
<evidence type="ECO:0000313" key="16">
    <source>
        <dbReference type="Proteomes" id="UP000070080"/>
    </source>
</evidence>
<dbReference type="GO" id="GO:0005886">
    <property type="term" value="C:plasma membrane"/>
    <property type="evidence" value="ECO:0007669"/>
    <property type="project" value="TreeGrafter"/>
</dbReference>
<feature type="domain" description="Penicillin-binding protein transpeptidase" evidence="13">
    <location>
        <begin position="457"/>
        <end position="729"/>
    </location>
</feature>
<proteinExistence type="inferred from homology"/>
<feature type="coiled-coil region" evidence="10">
    <location>
        <begin position="392"/>
        <end position="421"/>
    </location>
</feature>
<keyword evidence="6" id="KW-0732">Signal</keyword>
<keyword evidence="12" id="KW-0812">Transmembrane</keyword>
<dbReference type="Pfam" id="PF00905">
    <property type="entry name" value="Transpeptidase"/>
    <property type="match status" value="1"/>
</dbReference>
<evidence type="ECO:0000259" key="14">
    <source>
        <dbReference type="Pfam" id="PF03717"/>
    </source>
</evidence>
<evidence type="ECO:0000256" key="6">
    <source>
        <dbReference type="ARBA" id="ARBA00022729"/>
    </source>
</evidence>
<evidence type="ECO:0000256" key="10">
    <source>
        <dbReference type="SAM" id="Coils"/>
    </source>
</evidence>
<comment type="similarity">
    <text evidence="3">Belongs to the transpeptidase family.</text>
</comment>
<dbReference type="STRING" id="1497955.HMPREF1872_01304"/>
<gene>
    <name evidence="15" type="ORF">HMPREF1872_01304</name>
</gene>
<dbReference type="Proteomes" id="UP000070080">
    <property type="component" value="Unassembled WGS sequence"/>
</dbReference>
<dbReference type="InterPro" id="IPR001460">
    <property type="entry name" value="PCN-bd_Tpept"/>
</dbReference>
<evidence type="ECO:0000256" key="2">
    <source>
        <dbReference type="ARBA" id="ARBA00004370"/>
    </source>
</evidence>
<keyword evidence="7" id="KW-0378">Hydrolase</keyword>
<dbReference type="SUPFAM" id="SSF56601">
    <property type="entry name" value="beta-lactamase/transpeptidase-like"/>
    <property type="match status" value="1"/>
</dbReference>
<evidence type="ECO:0000256" key="9">
    <source>
        <dbReference type="ARBA" id="ARBA00023251"/>
    </source>
</evidence>
<comment type="similarity">
    <text evidence="4">Belongs to the class-D beta-lactamase family.</text>
</comment>
<evidence type="ECO:0000256" key="11">
    <source>
        <dbReference type="SAM" id="MobiDB-lite"/>
    </source>
</evidence>
<dbReference type="InterPro" id="IPR005311">
    <property type="entry name" value="PBP_dimer"/>
</dbReference>
<keyword evidence="10" id="KW-0175">Coiled coil</keyword>
<accession>A0A133Y7S3</accession>
<evidence type="ECO:0000256" key="1">
    <source>
        <dbReference type="ARBA" id="ARBA00001526"/>
    </source>
</evidence>
<dbReference type="PANTHER" id="PTHR30627:SF6">
    <property type="entry name" value="BETA-LACTAMASE YBXI-RELATED"/>
    <property type="match status" value="1"/>
</dbReference>
<dbReference type="SUPFAM" id="SSF56519">
    <property type="entry name" value="Penicillin binding protein dimerisation domain"/>
    <property type="match status" value="1"/>
</dbReference>
<organism evidence="15 16">
    <name type="scientific">Amygdalobacter nucleatus</name>
    <dbReference type="NCBI Taxonomy" id="3029274"/>
    <lineage>
        <taxon>Bacteria</taxon>
        <taxon>Bacillati</taxon>
        <taxon>Bacillota</taxon>
        <taxon>Clostridia</taxon>
        <taxon>Eubacteriales</taxon>
        <taxon>Oscillospiraceae</taxon>
        <taxon>Amygdalobacter</taxon>
    </lineage>
</organism>
<evidence type="ECO:0000256" key="7">
    <source>
        <dbReference type="ARBA" id="ARBA00022801"/>
    </source>
</evidence>
<dbReference type="Gene3D" id="3.40.710.10">
    <property type="entry name" value="DD-peptidase/beta-lactamase superfamily"/>
    <property type="match status" value="1"/>
</dbReference>
<dbReference type="InterPro" id="IPR012338">
    <property type="entry name" value="Beta-lactam/transpept-like"/>
</dbReference>